<sequence>MPLLGDLTRGLQIGLRNNHLHMYAACALCGKERWVHLRNGKPQSERCVQCKNRGSRWSKERIANWARENHYKWKGGTYTNKAGYVLIRLYPDDLFYTMANGVGNVLEHRLVVAKALGRCLQSWEIVHHRRGFAKDDNRYPQSLQLVTVDHHNQLTIMEGKLDRLLQAQGDLLTEIRLLRLENRRLREQRESDATF</sequence>
<name>A0A0F9K595_9ZZZZ</name>
<accession>A0A0F9K595</accession>
<dbReference type="EMBL" id="LAZR01016005">
    <property type="protein sequence ID" value="KKM06388.1"/>
    <property type="molecule type" value="Genomic_DNA"/>
</dbReference>
<dbReference type="AlphaFoldDB" id="A0A0F9K595"/>
<protein>
    <recommendedName>
        <fullName evidence="2">HNH nuclease domain-containing protein</fullName>
    </recommendedName>
</protein>
<comment type="caution">
    <text evidence="1">The sequence shown here is derived from an EMBL/GenBank/DDBJ whole genome shotgun (WGS) entry which is preliminary data.</text>
</comment>
<evidence type="ECO:0008006" key="2">
    <source>
        <dbReference type="Google" id="ProtNLM"/>
    </source>
</evidence>
<evidence type="ECO:0000313" key="1">
    <source>
        <dbReference type="EMBL" id="KKM06388.1"/>
    </source>
</evidence>
<proteinExistence type="predicted"/>
<organism evidence="1">
    <name type="scientific">marine sediment metagenome</name>
    <dbReference type="NCBI Taxonomy" id="412755"/>
    <lineage>
        <taxon>unclassified sequences</taxon>
        <taxon>metagenomes</taxon>
        <taxon>ecological metagenomes</taxon>
    </lineage>
</organism>
<reference evidence="1" key="1">
    <citation type="journal article" date="2015" name="Nature">
        <title>Complex archaea that bridge the gap between prokaryotes and eukaryotes.</title>
        <authorList>
            <person name="Spang A."/>
            <person name="Saw J.H."/>
            <person name="Jorgensen S.L."/>
            <person name="Zaremba-Niedzwiedzka K."/>
            <person name="Martijn J."/>
            <person name="Lind A.E."/>
            <person name="van Eijk R."/>
            <person name="Schleper C."/>
            <person name="Guy L."/>
            <person name="Ettema T.J."/>
        </authorList>
    </citation>
    <scope>NUCLEOTIDE SEQUENCE</scope>
</reference>
<gene>
    <name evidence="1" type="ORF">LCGC14_1744490</name>
</gene>